<dbReference type="AlphaFoldDB" id="A0A4Y1R6Y7"/>
<accession>A0A4Y1R6Y7</accession>
<feature type="region of interest" description="Disordered" evidence="1">
    <location>
        <begin position="40"/>
        <end position="61"/>
    </location>
</feature>
<dbReference type="EMBL" id="AP019299">
    <property type="protein sequence ID" value="BBG99901.1"/>
    <property type="molecule type" value="Genomic_DNA"/>
</dbReference>
<evidence type="ECO:0000313" key="2">
    <source>
        <dbReference type="EMBL" id="BBG99901.1"/>
    </source>
</evidence>
<protein>
    <submittedName>
        <fullName evidence="2">Zinc finger, RING-type</fullName>
    </submittedName>
</protein>
<gene>
    <name evidence="2" type="ORF">Prudu_009746</name>
</gene>
<sequence length="61" mass="6640">MRKGIESHILAQWFDVDSTVEGSESKLTTYQNTVKGVAHKEAAKSHTGKERTQKLAAAAVV</sequence>
<proteinExistence type="predicted"/>
<evidence type="ECO:0000256" key="1">
    <source>
        <dbReference type="SAM" id="MobiDB-lite"/>
    </source>
</evidence>
<name>A0A4Y1R6Y7_PRUDU</name>
<reference evidence="2" key="1">
    <citation type="journal article" date="2019" name="Science">
        <title>Mutation of a bHLH transcription factor allowed almond domestication.</title>
        <authorList>
            <person name="Sanchez-Perez R."/>
            <person name="Pavan S."/>
            <person name="Mazzeo R."/>
            <person name="Moldovan C."/>
            <person name="Aiese Cigliano R."/>
            <person name="Del Cueto J."/>
            <person name="Ricciardi F."/>
            <person name="Lotti C."/>
            <person name="Ricciardi L."/>
            <person name="Dicenta F."/>
            <person name="Lopez-Marques R.L."/>
            <person name="Lindberg Moller B."/>
        </authorList>
    </citation>
    <scope>NUCLEOTIDE SEQUENCE</scope>
</reference>
<feature type="compositionally biased region" description="Basic and acidic residues" evidence="1">
    <location>
        <begin position="40"/>
        <end position="53"/>
    </location>
</feature>
<organism evidence="2">
    <name type="scientific">Prunus dulcis</name>
    <name type="common">Almond</name>
    <name type="synonym">Amygdalus dulcis</name>
    <dbReference type="NCBI Taxonomy" id="3755"/>
    <lineage>
        <taxon>Eukaryota</taxon>
        <taxon>Viridiplantae</taxon>
        <taxon>Streptophyta</taxon>
        <taxon>Embryophyta</taxon>
        <taxon>Tracheophyta</taxon>
        <taxon>Spermatophyta</taxon>
        <taxon>Magnoliopsida</taxon>
        <taxon>eudicotyledons</taxon>
        <taxon>Gunneridae</taxon>
        <taxon>Pentapetalae</taxon>
        <taxon>rosids</taxon>
        <taxon>fabids</taxon>
        <taxon>Rosales</taxon>
        <taxon>Rosaceae</taxon>
        <taxon>Amygdaloideae</taxon>
        <taxon>Amygdaleae</taxon>
        <taxon>Prunus</taxon>
    </lineage>
</organism>